<dbReference type="GO" id="GO:0008171">
    <property type="term" value="F:O-methyltransferase activity"/>
    <property type="evidence" value="ECO:0007669"/>
    <property type="project" value="TreeGrafter"/>
</dbReference>
<dbReference type="EMBL" id="LAZR01010156">
    <property type="protein sequence ID" value="KKM68504.1"/>
    <property type="molecule type" value="Genomic_DNA"/>
</dbReference>
<evidence type="ECO:0000256" key="1">
    <source>
        <dbReference type="SAM" id="MobiDB-lite"/>
    </source>
</evidence>
<dbReference type="SUPFAM" id="SSF53335">
    <property type="entry name" value="S-adenosyl-L-methionine-dependent methyltransferases"/>
    <property type="match status" value="1"/>
</dbReference>
<evidence type="ECO:0000313" key="3">
    <source>
        <dbReference type="EMBL" id="KKM68504.1"/>
    </source>
</evidence>
<gene>
    <name evidence="3" type="ORF">LCGC14_1460260</name>
</gene>
<dbReference type="InterPro" id="IPR029063">
    <property type="entry name" value="SAM-dependent_MTases_sf"/>
</dbReference>
<comment type="caution">
    <text evidence="3">The sequence shown here is derived from an EMBL/GenBank/DDBJ whole genome shotgun (WGS) entry which is preliminary data.</text>
</comment>
<proteinExistence type="predicted"/>
<dbReference type="PANTHER" id="PTHR36973">
    <property type="entry name" value="SLL1456 PROTEIN-RELATED"/>
    <property type="match status" value="1"/>
</dbReference>
<dbReference type="PANTHER" id="PTHR36973:SF4">
    <property type="entry name" value="NODULATION PROTEIN"/>
    <property type="match status" value="1"/>
</dbReference>
<dbReference type="InterPro" id="IPR006342">
    <property type="entry name" value="FkbM_mtfrase"/>
</dbReference>
<dbReference type="AlphaFoldDB" id="A0A0F9JFA2"/>
<protein>
    <recommendedName>
        <fullName evidence="2">Methyltransferase FkbM domain-containing protein</fullName>
    </recommendedName>
</protein>
<evidence type="ECO:0000259" key="2">
    <source>
        <dbReference type="Pfam" id="PF05050"/>
    </source>
</evidence>
<sequence length="224" mass="25290">MGNITKTHPRKIDIVNLLGKLVGTDSKIMLEIGACEGNDSNLFLRIFKNLKLFCFEADPDNCRDHRRIVKSSRCQLIDGAISDQDGTITFNRSGGIHPGVSKNRRSSGSVNKPTGHLNLHPWCTFEQSITIPSYTLDVWCKQNNITQIDLIWADVNGAETKMLVGGAEILKRTRYLYTEFGPEDMEIWAEGITKEQIKARLPQFEEIFVHSNNVLLKNTELNDV</sequence>
<accession>A0A0F9JFA2</accession>
<name>A0A0F9JFA2_9ZZZZ</name>
<dbReference type="Pfam" id="PF05050">
    <property type="entry name" value="Methyltransf_21"/>
    <property type="match status" value="1"/>
</dbReference>
<dbReference type="NCBIfam" id="TIGR01444">
    <property type="entry name" value="fkbM_fam"/>
    <property type="match status" value="1"/>
</dbReference>
<feature type="domain" description="Methyltransferase FkbM" evidence="2">
    <location>
        <begin position="31"/>
        <end position="184"/>
    </location>
</feature>
<feature type="region of interest" description="Disordered" evidence="1">
    <location>
        <begin position="93"/>
        <end position="112"/>
    </location>
</feature>
<dbReference type="InterPro" id="IPR053188">
    <property type="entry name" value="FkbM_Methyltransferase"/>
</dbReference>
<reference evidence="3" key="1">
    <citation type="journal article" date="2015" name="Nature">
        <title>Complex archaea that bridge the gap between prokaryotes and eukaryotes.</title>
        <authorList>
            <person name="Spang A."/>
            <person name="Saw J.H."/>
            <person name="Jorgensen S.L."/>
            <person name="Zaremba-Niedzwiedzka K."/>
            <person name="Martijn J."/>
            <person name="Lind A.E."/>
            <person name="van Eijk R."/>
            <person name="Schleper C."/>
            <person name="Guy L."/>
            <person name="Ettema T.J."/>
        </authorList>
    </citation>
    <scope>NUCLEOTIDE SEQUENCE</scope>
</reference>
<organism evidence="3">
    <name type="scientific">marine sediment metagenome</name>
    <dbReference type="NCBI Taxonomy" id="412755"/>
    <lineage>
        <taxon>unclassified sequences</taxon>
        <taxon>metagenomes</taxon>
        <taxon>ecological metagenomes</taxon>
    </lineage>
</organism>
<dbReference type="Gene3D" id="3.40.50.150">
    <property type="entry name" value="Vaccinia Virus protein VP39"/>
    <property type="match status" value="1"/>
</dbReference>